<accession>A0A329MM49</accession>
<keyword evidence="3" id="KW-1003">Cell membrane</keyword>
<gene>
    <name evidence="12" type="ORF">DQG23_12730</name>
</gene>
<dbReference type="PANTHER" id="PTHR23028">
    <property type="entry name" value="ACETYLTRANSFERASE"/>
    <property type="match status" value="1"/>
</dbReference>
<name>A0A329MM49_9BACL</name>
<dbReference type="InterPro" id="IPR036514">
    <property type="entry name" value="SGNH_hydro_sf"/>
</dbReference>
<dbReference type="EMBL" id="QMFB01000006">
    <property type="protein sequence ID" value="RAV20949.1"/>
    <property type="molecule type" value="Genomic_DNA"/>
</dbReference>
<feature type="transmembrane region" description="Helical" evidence="10">
    <location>
        <begin position="151"/>
        <end position="167"/>
    </location>
</feature>
<dbReference type="RefSeq" id="WP_113031229.1">
    <property type="nucleotide sequence ID" value="NZ_QMFB01000006.1"/>
</dbReference>
<feature type="transmembrane region" description="Helical" evidence="10">
    <location>
        <begin position="38"/>
        <end position="60"/>
    </location>
</feature>
<dbReference type="InterPro" id="IPR050879">
    <property type="entry name" value="Acyltransferase_3"/>
</dbReference>
<dbReference type="GO" id="GO:0016747">
    <property type="term" value="F:acyltransferase activity, transferring groups other than amino-acyl groups"/>
    <property type="evidence" value="ECO:0007669"/>
    <property type="project" value="InterPro"/>
</dbReference>
<feature type="transmembrane region" description="Helical" evidence="10">
    <location>
        <begin position="263"/>
        <end position="287"/>
    </location>
</feature>
<feature type="transmembrane region" description="Helical" evidence="10">
    <location>
        <begin position="331"/>
        <end position="352"/>
    </location>
</feature>
<keyword evidence="5 10" id="KW-0812">Transmembrane</keyword>
<evidence type="ECO:0000256" key="9">
    <source>
        <dbReference type="SAM" id="MobiDB-lite"/>
    </source>
</evidence>
<evidence type="ECO:0000256" key="7">
    <source>
        <dbReference type="ARBA" id="ARBA00023136"/>
    </source>
</evidence>
<feature type="region of interest" description="Disordered" evidence="9">
    <location>
        <begin position="432"/>
        <end position="512"/>
    </location>
</feature>
<evidence type="ECO:0000256" key="8">
    <source>
        <dbReference type="ARBA" id="ARBA00023315"/>
    </source>
</evidence>
<dbReference type="Gene3D" id="3.40.50.1110">
    <property type="entry name" value="SGNH hydrolase"/>
    <property type="match status" value="1"/>
</dbReference>
<comment type="caution">
    <text evidence="12">The sequence shown here is derived from an EMBL/GenBank/DDBJ whole genome shotgun (WGS) entry which is preliminary data.</text>
</comment>
<sequence length="669" mass="72269">MPEPLQGKGRYIAGLDGLRAIAVLAVIIYHIYPKWAPGGLLGVGVFFTLSGYLITDLATAEWKKNGSIDIKSFWLRRFRRLIPAMLVMVASVLLWLALFDASRLQAIGGDALAAVMYVSNWRFIFHQVSYFEQFGPPSPLGHLWSLAVEEQFYLLWPFLLALGLRFAPRRGQMAGLMLIAAAVSALAMALLYVPGSDPSRVYYGTDTRAFGLLIGAALAMVWPSRLLSDNISSGRRFIIDGIGGAGLLAVLLMIVLTDQYDDFLYRGGLVLLSVITAVVVAAVVHPASRLNRALSWKPLRWLGVRSYGIYLWHFPVIALSESSSHGIGPDIPRMLLQVSICIGLAALSWRFIEEPIRRRAAFAQQAPSERKGLGKGQTSVFSIPRIPDANRDRPREDNLAGFVKRKARWLAPACALLLIVTFSFAIAGSASDEPSGVDDSIAEAGQGHPSTPTPSPENGAAGDASPSPTPGARPDDTPSAGKEEPTVKPDDKPVALPSPTPGGVENPAPQSGKGITVIGDSVMLGVSPYLEELFPGIAIDAKIGRQMSQAQALTEQLKADKKLGKTVVIELGTNGTFRNSQLEELLNTIGGDRTILLINTRVPRPWEDDVNRKLADTAERFPNAKLLDWHSASKGKDFFNSDGVHLTAEGAKAYASLIEKTLVVPKAGK</sequence>
<proteinExistence type="inferred from homology"/>
<evidence type="ECO:0000256" key="6">
    <source>
        <dbReference type="ARBA" id="ARBA00022989"/>
    </source>
</evidence>
<feature type="transmembrane region" description="Helical" evidence="10">
    <location>
        <begin position="12"/>
        <end position="32"/>
    </location>
</feature>
<feature type="transmembrane region" description="Helical" evidence="10">
    <location>
        <begin position="174"/>
        <end position="195"/>
    </location>
</feature>
<protein>
    <submittedName>
        <fullName evidence="12">Acetyltransferase</fullName>
    </submittedName>
</protein>
<feature type="transmembrane region" description="Helical" evidence="10">
    <location>
        <begin position="81"/>
        <end position="99"/>
    </location>
</feature>
<organism evidence="12 13">
    <name type="scientific">Paenibacillus contaminans</name>
    <dbReference type="NCBI Taxonomy" id="450362"/>
    <lineage>
        <taxon>Bacteria</taxon>
        <taxon>Bacillati</taxon>
        <taxon>Bacillota</taxon>
        <taxon>Bacilli</taxon>
        <taxon>Bacillales</taxon>
        <taxon>Paenibacillaceae</taxon>
        <taxon>Paenibacillus</taxon>
    </lineage>
</organism>
<dbReference type="InterPro" id="IPR002656">
    <property type="entry name" value="Acyl_transf_3_dom"/>
</dbReference>
<evidence type="ECO:0000259" key="11">
    <source>
        <dbReference type="Pfam" id="PF01757"/>
    </source>
</evidence>
<keyword evidence="8" id="KW-0012">Acyltransferase</keyword>
<evidence type="ECO:0000256" key="4">
    <source>
        <dbReference type="ARBA" id="ARBA00022679"/>
    </source>
</evidence>
<evidence type="ECO:0000313" key="12">
    <source>
        <dbReference type="EMBL" id="RAV20949.1"/>
    </source>
</evidence>
<dbReference type="SUPFAM" id="SSF52266">
    <property type="entry name" value="SGNH hydrolase"/>
    <property type="match status" value="1"/>
</dbReference>
<dbReference type="CDD" id="cd01840">
    <property type="entry name" value="SGNH_hydrolase_yrhL_like"/>
    <property type="match status" value="1"/>
</dbReference>
<reference evidence="12 13" key="1">
    <citation type="journal article" date="2009" name="Int. J. Syst. Evol. Microbiol.">
        <title>Paenibacillus contaminans sp. nov., isolated from a contaminated laboratory plate.</title>
        <authorList>
            <person name="Chou J.H."/>
            <person name="Lee J.H."/>
            <person name="Lin M.C."/>
            <person name="Chang P.S."/>
            <person name="Arun A.B."/>
            <person name="Young C.C."/>
            <person name="Chen W.M."/>
        </authorList>
    </citation>
    <scope>NUCLEOTIDE SEQUENCE [LARGE SCALE GENOMIC DNA]</scope>
    <source>
        <strain evidence="12 13">CKOBP-6</strain>
    </source>
</reference>
<feature type="transmembrane region" description="Helical" evidence="10">
    <location>
        <begin position="237"/>
        <end position="257"/>
    </location>
</feature>
<evidence type="ECO:0000256" key="1">
    <source>
        <dbReference type="ARBA" id="ARBA00004651"/>
    </source>
</evidence>
<comment type="subcellular location">
    <subcellularLocation>
        <location evidence="1">Cell membrane</location>
        <topology evidence="1">Multi-pass membrane protein</topology>
    </subcellularLocation>
</comment>
<dbReference type="GO" id="GO:0005886">
    <property type="term" value="C:plasma membrane"/>
    <property type="evidence" value="ECO:0007669"/>
    <property type="project" value="UniProtKB-SubCell"/>
</dbReference>
<feature type="compositionally biased region" description="Basic and acidic residues" evidence="9">
    <location>
        <begin position="473"/>
        <end position="493"/>
    </location>
</feature>
<dbReference type="AlphaFoldDB" id="A0A329MM49"/>
<feature type="transmembrane region" description="Helical" evidence="10">
    <location>
        <begin position="299"/>
        <end position="319"/>
    </location>
</feature>
<feature type="transmembrane region" description="Helical" evidence="10">
    <location>
        <begin position="409"/>
        <end position="430"/>
    </location>
</feature>
<keyword evidence="13" id="KW-1185">Reference proteome</keyword>
<evidence type="ECO:0000256" key="2">
    <source>
        <dbReference type="ARBA" id="ARBA00007400"/>
    </source>
</evidence>
<dbReference type="Pfam" id="PF01757">
    <property type="entry name" value="Acyl_transf_3"/>
    <property type="match status" value="1"/>
</dbReference>
<keyword evidence="6 10" id="KW-1133">Transmembrane helix</keyword>
<feature type="domain" description="Acyltransferase 3" evidence="11">
    <location>
        <begin position="13"/>
        <end position="349"/>
    </location>
</feature>
<dbReference type="PANTHER" id="PTHR23028:SF53">
    <property type="entry name" value="ACYL_TRANSF_3 DOMAIN-CONTAINING PROTEIN"/>
    <property type="match status" value="1"/>
</dbReference>
<feature type="transmembrane region" description="Helical" evidence="10">
    <location>
        <begin position="207"/>
        <end position="225"/>
    </location>
</feature>
<dbReference type="OrthoDB" id="9796461at2"/>
<evidence type="ECO:0000313" key="13">
    <source>
        <dbReference type="Proteomes" id="UP000250369"/>
    </source>
</evidence>
<evidence type="ECO:0000256" key="5">
    <source>
        <dbReference type="ARBA" id="ARBA00022692"/>
    </source>
</evidence>
<feature type="region of interest" description="Disordered" evidence="9">
    <location>
        <begin position="367"/>
        <end position="395"/>
    </location>
</feature>
<dbReference type="GO" id="GO:0009103">
    <property type="term" value="P:lipopolysaccharide biosynthetic process"/>
    <property type="evidence" value="ECO:0007669"/>
    <property type="project" value="TreeGrafter"/>
</dbReference>
<keyword evidence="4 12" id="KW-0808">Transferase</keyword>
<evidence type="ECO:0000256" key="10">
    <source>
        <dbReference type="SAM" id="Phobius"/>
    </source>
</evidence>
<keyword evidence="7 10" id="KW-0472">Membrane</keyword>
<dbReference type="Proteomes" id="UP000250369">
    <property type="component" value="Unassembled WGS sequence"/>
</dbReference>
<evidence type="ECO:0000256" key="3">
    <source>
        <dbReference type="ARBA" id="ARBA00022475"/>
    </source>
</evidence>
<comment type="similarity">
    <text evidence="2">Belongs to the acyltransferase 3 family.</text>
</comment>